<dbReference type="EMBL" id="JACEZT010000013">
    <property type="protein sequence ID" value="MBA5639015.1"/>
    <property type="molecule type" value="Genomic_DNA"/>
</dbReference>
<evidence type="ECO:0000313" key="7">
    <source>
        <dbReference type="EMBL" id="MBA5639015.1"/>
    </source>
</evidence>
<proteinExistence type="predicted"/>
<dbReference type="Proteomes" id="UP000534388">
    <property type="component" value="Unassembled WGS sequence"/>
</dbReference>
<dbReference type="Pfam" id="PF04138">
    <property type="entry name" value="GtrA_DPMS_TM"/>
    <property type="match status" value="1"/>
</dbReference>
<evidence type="ECO:0000259" key="6">
    <source>
        <dbReference type="Pfam" id="PF04138"/>
    </source>
</evidence>
<keyword evidence="3 5" id="KW-1133">Transmembrane helix</keyword>
<evidence type="ECO:0000256" key="4">
    <source>
        <dbReference type="ARBA" id="ARBA00023136"/>
    </source>
</evidence>
<evidence type="ECO:0000256" key="3">
    <source>
        <dbReference type="ARBA" id="ARBA00022989"/>
    </source>
</evidence>
<evidence type="ECO:0000256" key="5">
    <source>
        <dbReference type="SAM" id="Phobius"/>
    </source>
</evidence>
<evidence type="ECO:0000256" key="2">
    <source>
        <dbReference type="ARBA" id="ARBA00022692"/>
    </source>
</evidence>
<feature type="domain" description="GtrA/DPMS transmembrane" evidence="6">
    <location>
        <begin position="25"/>
        <end position="147"/>
    </location>
</feature>
<feature type="transmembrane region" description="Helical" evidence="5">
    <location>
        <begin position="26"/>
        <end position="47"/>
    </location>
</feature>
<dbReference type="GO" id="GO:0000271">
    <property type="term" value="P:polysaccharide biosynthetic process"/>
    <property type="evidence" value="ECO:0007669"/>
    <property type="project" value="InterPro"/>
</dbReference>
<sequence>MSAWSRAAPALRALWTGLWRRRWFRFGLAGALNTAFGYGAYALLLALGLHYALANLGALALAVCFSFRTHATLVFGHGAGRAHGPRSGPLFGPLFIRYVLGWLVLYAVNVAAIAVLLRAGLGAYAAGALWLAPQAVLSYLMQRHVVFRRTVNAMETR</sequence>
<dbReference type="InterPro" id="IPR007267">
    <property type="entry name" value="GtrA_DPMS_TM"/>
</dbReference>
<comment type="subcellular location">
    <subcellularLocation>
        <location evidence="1">Membrane</location>
        <topology evidence="1">Multi-pass membrane protein</topology>
    </subcellularLocation>
</comment>
<gene>
    <name evidence="7" type="ORF">H3H37_18310</name>
</gene>
<keyword evidence="4 5" id="KW-0472">Membrane</keyword>
<keyword evidence="2 5" id="KW-0812">Transmembrane</keyword>
<accession>A0A7W2ID87</accession>
<evidence type="ECO:0000256" key="1">
    <source>
        <dbReference type="ARBA" id="ARBA00004141"/>
    </source>
</evidence>
<name>A0A7W2ID87_9BURK</name>
<feature type="transmembrane region" description="Helical" evidence="5">
    <location>
        <begin position="95"/>
        <end position="117"/>
    </location>
</feature>
<dbReference type="RefSeq" id="WP_182165141.1">
    <property type="nucleotide sequence ID" value="NZ_JACEZT010000013.1"/>
</dbReference>
<dbReference type="AlphaFoldDB" id="A0A7W2ID87"/>
<protein>
    <submittedName>
        <fullName evidence="7">GtrA family protein</fullName>
    </submittedName>
</protein>
<keyword evidence="8" id="KW-1185">Reference proteome</keyword>
<feature type="transmembrane region" description="Helical" evidence="5">
    <location>
        <begin position="123"/>
        <end position="141"/>
    </location>
</feature>
<organism evidence="7 8">
    <name type="scientific">Rugamonas brunnea</name>
    <dbReference type="NCBI Taxonomy" id="2758569"/>
    <lineage>
        <taxon>Bacteria</taxon>
        <taxon>Pseudomonadati</taxon>
        <taxon>Pseudomonadota</taxon>
        <taxon>Betaproteobacteria</taxon>
        <taxon>Burkholderiales</taxon>
        <taxon>Oxalobacteraceae</taxon>
        <taxon>Telluria group</taxon>
        <taxon>Rugamonas</taxon>
    </lineage>
</organism>
<evidence type="ECO:0000313" key="8">
    <source>
        <dbReference type="Proteomes" id="UP000534388"/>
    </source>
</evidence>
<dbReference type="GO" id="GO:0016020">
    <property type="term" value="C:membrane"/>
    <property type="evidence" value="ECO:0007669"/>
    <property type="project" value="UniProtKB-SubCell"/>
</dbReference>
<reference evidence="7 8" key="1">
    <citation type="submission" date="2020-07" db="EMBL/GenBank/DDBJ databases">
        <title>Novel species isolated from subtropical streams in China.</title>
        <authorList>
            <person name="Lu H."/>
        </authorList>
    </citation>
    <scope>NUCLEOTIDE SEQUENCE [LARGE SCALE GENOMIC DNA]</scope>
    <source>
        <strain evidence="7 8">LX20W</strain>
    </source>
</reference>
<feature type="transmembrane region" description="Helical" evidence="5">
    <location>
        <begin position="53"/>
        <end position="75"/>
    </location>
</feature>
<comment type="caution">
    <text evidence="7">The sequence shown here is derived from an EMBL/GenBank/DDBJ whole genome shotgun (WGS) entry which is preliminary data.</text>
</comment>